<proteinExistence type="predicted"/>
<dbReference type="AlphaFoldDB" id="A0A640UHM8"/>
<keyword evidence="2" id="KW-1185">Reference proteome</keyword>
<dbReference type="Proteomes" id="UP000431826">
    <property type="component" value="Unassembled WGS sequence"/>
</dbReference>
<evidence type="ECO:0000313" key="2">
    <source>
        <dbReference type="Proteomes" id="UP000431826"/>
    </source>
</evidence>
<evidence type="ECO:0000313" key="1">
    <source>
        <dbReference type="EMBL" id="GFE35573.1"/>
    </source>
</evidence>
<comment type="caution">
    <text evidence="1">The sequence shown here is derived from an EMBL/GenBank/DDBJ whole genome shotgun (WGS) entry which is preliminary data.</text>
</comment>
<organism evidence="1 2">
    <name type="scientific">Streptomyces tubercidicus</name>
    <dbReference type="NCBI Taxonomy" id="47759"/>
    <lineage>
        <taxon>Bacteria</taxon>
        <taxon>Bacillati</taxon>
        <taxon>Actinomycetota</taxon>
        <taxon>Actinomycetes</taxon>
        <taxon>Kitasatosporales</taxon>
        <taxon>Streptomycetaceae</taxon>
        <taxon>Streptomyces</taxon>
    </lineage>
</organism>
<dbReference type="RefSeq" id="WP_159742067.1">
    <property type="nucleotide sequence ID" value="NZ_BLIR01000001.1"/>
</dbReference>
<accession>A0A640UHM8</accession>
<dbReference type="EMBL" id="BLIR01000001">
    <property type="protein sequence ID" value="GFE35573.1"/>
    <property type="molecule type" value="Genomic_DNA"/>
</dbReference>
<sequence>MPTCFAIGPTGNACRPTDSPDHGVRQQTSMFYDDVVGPVCEQLNLSLIRADHVSGSGVLTERLIRHIIEEDIVVADLTGGSPEVVYGLGIRHAVGRCTVHLGEAGTVPFGAGVVPTVQFPALPLGSAEARRELTAALAEGLSGASPLMLPARILLAHMPSPAIGDNSLTPATQEEDRPGLFDLVVAAEAEMEAMVGDLAEVEAAFVDLAAMAELLTEDMLRANRPGTPTSAQLAVINRFAKAIEGPSDDLDTAAARFAGRMNVATDALGALLQWARNTPRDEWSEELHGLLDQVIEMAGELRSSADGAQEIVPVVEMFSQASRQLRKPSRKIGASLRAMFGSVAVFEEWERTARELKESQDES</sequence>
<name>A0A640UHM8_9ACTN</name>
<dbReference type="GeneID" id="96281456"/>
<gene>
    <name evidence="1" type="ORF">Stube_02460</name>
</gene>
<protein>
    <submittedName>
        <fullName evidence="1">Uncharacterized protein</fullName>
    </submittedName>
</protein>
<dbReference type="OrthoDB" id="5180013at2"/>
<reference evidence="1 2" key="1">
    <citation type="submission" date="2019-12" db="EMBL/GenBank/DDBJ databases">
        <title>Whole genome shotgun sequence of Streptomyces tubercidicus NBRC 13090.</title>
        <authorList>
            <person name="Ichikawa N."/>
            <person name="Kimura A."/>
            <person name="Kitahashi Y."/>
            <person name="Komaki H."/>
            <person name="Tamura T."/>
        </authorList>
    </citation>
    <scope>NUCLEOTIDE SEQUENCE [LARGE SCALE GENOMIC DNA]</scope>
    <source>
        <strain evidence="1 2">NBRC 13090</strain>
    </source>
</reference>